<protein>
    <submittedName>
        <fullName evidence="2">Uncharacterized protein</fullName>
    </submittedName>
</protein>
<dbReference type="EMBL" id="GBRH01219095">
    <property type="protein sequence ID" value="JAD78800.1"/>
    <property type="molecule type" value="Transcribed_RNA"/>
</dbReference>
<reference evidence="2" key="2">
    <citation type="journal article" date="2015" name="Data Brief">
        <title>Shoot transcriptome of the giant reed, Arundo donax.</title>
        <authorList>
            <person name="Barrero R.A."/>
            <person name="Guerrero F.D."/>
            <person name="Moolhuijzen P."/>
            <person name="Goolsby J.A."/>
            <person name="Tidwell J."/>
            <person name="Bellgard S.E."/>
            <person name="Bellgard M.I."/>
        </authorList>
    </citation>
    <scope>NUCLEOTIDE SEQUENCE</scope>
    <source>
        <tissue evidence="2">Shoot tissue taken approximately 20 cm above the soil surface</tissue>
    </source>
</reference>
<name>A0A0A9CZJ0_ARUDO</name>
<feature type="region of interest" description="Disordered" evidence="1">
    <location>
        <begin position="1"/>
        <end position="41"/>
    </location>
</feature>
<accession>A0A0A9CZJ0</accession>
<evidence type="ECO:0000256" key="1">
    <source>
        <dbReference type="SAM" id="MobiDB-lite"/>
    </source>
</evidence>
<dbReference type="AlphaFoldDB" id="A0A0A9CZJ0"/>
<feature type="compositionally biased region" description="Low complexity" evidence="1">
    <location>
        <begin position="18"/>
        <end position="41"/>
    </location>
</feature>
<organism evidence="2">
    <name type="scientific">Arundo donax</name>
    <name type="common">Giant reed</name>
    <name type="synonym">Donax arundinaceus</name>
    <dbReference type="NCBI Taxonomy" id="35708"/>
    <lineage>
        <taxon>Eukaryota</taxon>
        <taxon>Viridiplantae</taxon>
        <taxon>Streptophyta</taxon>
        <taxon>Embryophyta</taxon>
        <taxon>Tracheophyta</taxon>
        <taxon>Spermatophyta</taxon>
        <taxon>Magnoliopsida</taxon>
        <taxon>Liliopsida</taxon>
        <taxon>Poales</taxon>
        <taxon>Poaceae</taxon>
        <taxon>PACMAD clade</taxon>
        <taxon>Arundinoideae</taxon>
        <taxon>Arundineae</taxon>
        <taxon>Arundo</taxon>
    </lineage>
</organism>
<proteinExistence type="predicted"/>
<evidence type="ECO:0000313" key="2">
    <source>
        <dbReference type="EMBL" id="JAD78800.1"/>
    </source>
</evidence>
<sequence length="168" mass="18168">MPAPPNASLRATPPSPVKSPASSLSASPPSHASSLLQLSPLRKAEGDDSQLVLVHVLETREEGKERRRHAKQGSNDRWSLVYSSGQIPSFPAMAGRLHVNGAGASPVEAALGHLDRADYELCCPHRCRRVPSTHCPQRLRLHRLSTPWWPPAMPSSPSSIISQIPLSS</sequence>
<reference evidence="2" key="1">
    <citation type="submission" date="2014-09" db="EMBL/GenBank/DDBJ databases">
        <authorList>
            <person name="Magalhaes I.L.F."/>
            <person name="Oliveira U."/>
            <person name="Santos F.R."/>
            <person name="Vidigal T.H.D.A."/>
            <person name="Brescovit A.D."/>
            <person name="Santos A.J."/>
        </authorList>
    </citation>
    <scope>NUCLEOTIDE SEQUENCE</scope>
    <source>
        <tissue evidence="2">Shoot tissue taken approximately 20 cm above the soil surface</tissue>
    </source>
</reference>